<evidence type="ECO:0000256" key="1">
    <source>
        <dbReference type="ARBA" id="ARBA00010690"/>
    </source>
</evidence>
<dbReference type="GO" id="GO:0009306">
    <property type="term" value="P:protein secretion"/>
    <property type="evidence" value="ECO:0007669"/>
    <property type="project" value="InterPro"/>
</dbReference>
<gene>
    <name evidence="2" type="primary">flhB2</name>
    <name evidence="2" type="ordered locus">HMU11590</name>
</gene>
<protein>
    <submittedName>
        <fullName evidence="2">Putative flagellar biosynthesis protein flhB2</fullName>
    </submittedName>
</protein>
<dbReference type="InterPro" id="IPR006135">
    <property type="entry name" value="T3SS_substrate_exporter"/>
</dbReference>
<dbReference type="AlphaFoldDB" id="D3UIT9"/>
<comment type="similarity">
    <text evidence="1">Belongs to the type III secretion exporter family.</text>
</comment>
<accession>D3UIT9</accession>
<evidence type="ECO:0000313" key="3">
    <source>
        <dbReference type="Proteomes" id="UP000001522"/>
    </source>
</evidence>
<organism evidence="2 3">
    <name type="scientific">Helicobacter mustelae (strain ATCC 43772 / CCUG 25715 / CIP 103759 / LMG 18044 / NCTC 12198 / R85-136P)</name>
    <name type="common">Campylobacter mustelae</name>
    <dbReference type="NCBI Taxonomy" id="679897"/>
    <lineage>
        <taxon>Bacteria</taxon>
        <taxon>Pseudomonadati</taxon>
        <taxon>Campylobacterota</taxon>
        <taxon>Epsilonproteobacteria</taxon>
        <taxon>Campylobacterales</taxon>
        <taxon>Helicobacteraceae</taxon>
        <taxon>Helicobacter</taxon>
    </lineage>
</organism>
<dbReference type="STRING" id="679897.HMU11590"/>
<dbReference type="PANTHER" id="PTHR30531">
    <property type="entry name" value="FLAGELLAR BIOSYNTHETIC PROTEIN FLHB"/>
    <property type="match status" value="1"/>
</dbReference>
<name>D3UIT9_HELM1</name>
<dbReference type="EMBL" id="FN555004">
    <property type="protein sequence ID" value="CBG40414.1"/>
    <property type="molecule type" value="Genomic_DNA"/>
</dbReference>
<dbReference type="Proteomes" id="UP000001522">
    <property type="component" value="Chromosome"/>
</dbReference>
<dbReference type="Gene3D" id="3.40.1690.10">
    <property type="entry name" value="secretion proteins EscU"/>
    <property type="match status" value="1"/>
</dbReference>
<keyword evidence="2" id="KW-0969">Cilium</keyword>
<dbReference type="SUPFAM" id="SSF160544">
    <property type="entry name" value="EscU C-terminal domain-like"/>
    <property type="match status" value="1"/>
</dbReference>
<proteinExistence type="inferred from homology"/>
<dbReference type="GO" id="GO:0005886">
    <property type="term" value="C:plasma membrane"/>
    <property type="evidence" value="ECO:0007669"/>
    <property type="project" value="TreeGrafter"/>
</dbReference>
<sequence length="89" mass="9740">MKKAAALAYAPYQNSAPKVVASGKGTIAEQIIQKAREYDVPLFSNTALVDSLIGIEIDSQIPPELYQGVVEVFIWLEHCEKKAQASHNP</sequence>
<keyword evidence="2" id="KW-0282">Flagellum</keyword>
<dbReference type="PANTHER" id="PTHR30531:SF12">
    <property type="entry name" value="FLAGELLAR BIOSYNTHETIC PROTEIN FLHB"/>
    <property type="match status" value="1"/>
</dbReference>
<dbReference type="Pfam" id="PF01312">
    <property type="entry name" value="Bac_export_2"/>
    <property type="match status" value="1"/>
</dbReference>
<dbReference type="KEGG" id="hms:HMU11590"/>
<reference evidence="2 3" key="1">
    <citation type="journal article" date="2010" name="BMC Genomics">
        <title>Comparative genomics and proteomics of Helicobacter mustelae, an ulcerogenic and carcinogenic gastric pathogen.</title>
        <authorList>
            <person name="O'Toole P.W."/>
            <person name="Snelling W.J."/>
            <person name="Canchaya C."/>
            <person name="Forde B.M."/>
            <person name="Hardie K.R."/>
            <person name="Josenhans C."/>
            <person name="Graham R.L.J."/>
            <person name="McMullan G."/>
            <person name="Parkhill J."/>
            <person name="Belda E."/>
            <person name="Bentley S.D."/>
        </authorList>
    </citation>
    <scope>NUCLEOTIDE SEQUENCE [LARGE SCALE GENOMIC DNA]</scope>
    <source>
        <strain evidence="3">ATCC 43772 / LMG 18044 / NCTC 12198 / 12198</strain>
    </source>
</reference>
<keyword evidence="3" id="KW-1185">Reference proteome</keyword>
<dbReference type="HOGENOM" id="CLU_041013_4_2_7"/>
<keyword evidence="2" id="KW-0966">Cell projection</keyword>
<dbReference type="eggNOG" id="COG2257">
    <property type="taxonomic scope" value="Bacteria"/>
</dbReference>
<evidence type="ECO:0000313" key="2">
    <source>
        <dbReference type="EMBL" id="CBG40414.1"/>
    </source>
</evidence>
<dbReference type="InterPro" id="IPR029025">
    <property type="entry name" value="T3SS_substrate_exporter_C"/>
</dbReference>
<dbReference type="RefSeq" id="WP_013023483.1">
    <property type="nucleotide sequence ID" value="NC_013949.1"/>
</dbReference>